<feature type="transmembrane region" description="Helical" evidence="7">
    <location>
        <begin position="495"/>
        <end position="515"/>
    </location>
</feature>
<evidence type="ECO:0000259" key="8">
    <source>
        <dbReference type="PROSITE" id="PS50850"/>
    </source>
</evidence>
<dbReference type="Pfam" id="PF00083">
    <property type="entry name" value="Sugar_tr"/>
    <property type="match status" value="2"/>
</dbReference>
<dbReference type="SUPFAM" id="SSF103473">
    <property type="entry name" value="MFS general substrate transporter"/>
    <property type="match status" value="1"/>
</dbReference>
<feature type="transmembrane region" description="Helical" evidence="7">
    <location>
        <begin position="395"/>
        <end position="421"/>
    </location>
</feature>
<feature type="transmembrane region" description="Helical" evidence="7">
    <location>
        <begin position="470"/>
        <end position="489"/>
    </location>
</feature>
<dbReference type="InterPro" id="IPR036259">
    <property type="entry name" value="MFS_trans_sf"/>
</dbReference>
<dbReference type="InterPro" id="IPR005828">
    <property type="entry name" value="MFS_sugar_transport-like"/>
</dbReference>
<dbReference type="GO" id="GO:0005886">
    <property type="term" value="C:plasma membrane"/>
    <property type="evidence" value="ECO:0007669"/>
    <property type="project" value="UniProtKB-SubCell"/>
</dbReference>
<feature type="transmembrane region" description="Helical" evidence="7">
    <location>
        <begin position="61"/>
        <end position="82"/>
    </location>
</feature>
<dbReference type="PROSITE" id="PS00216">
    <property type="entry name" value="SUGAR_TRANSPORT_1"/>
    <property type="match status" value="1"/>
</dbReference>
<feature type="transmembrane region" description="Helical" evidence="7">
    <location>
        <begin position="24"/>
        <end position="41"/>
    </location>
</feature>
<keyword evidence="3" id="KW-0813">Transport</keyword>
<comment type="similarity">
    <text evidence="2">Belongs to the major facilitator superfamily. Sugar transporter (TC 2.A.1.1) family.</text>
</comment>
<evidence type="ECO:0000313" key="10">
    <source>
        <dbReference type="Proteomes" id="UP000550729"/>
    </source>
</evidence>
<organism evidence="9 10">
    <name type="scientific">Gordonia asplenii</name>
    <dbReference type="NCBI Taxonomy" id="2725283"/>
    <lineage>
        <taxon>Bacteria</taxon>
        <taxon>Bacillati</taxon>
        <taxon>Actinomycetota</taxon>
        <taxon>Actinomycetes</taxon>
        <taxon>Mycobacteriales</taxon>
        <taxon>Gordoniaceae</taxon>
        <taxon>Gordonia</taxon>
    </lineage>
</organism>
<dbReference type="PANTHER" id="PTHR48023">
    <property type="entry name" value="D-XYLOSE-PROTON SYMPORTER-LIKE 2"/>
    <property type="match status" value="1"/>
</dbReference>
<name>A0A848KT77_9ACTN</name>
<dbReference type="GO" id="GO:0022857">
    <property type="term" value="F:transmembrane transporter activity"/>
    <property type="evidence" value="ECO:0007669"/>
    <property type="project" value="InterPro"/>
</dbReference>
<gene>
    <name evidence="9" type="ORF">HH308_09095</name>
</gene>
<dbReference type="PROSITE" id="PS00217">
    <property type="entry name" value="SUGAR_TRANSPORT_2"/>
    <property type="match status" value="1"/>
</dbReference>
<feature type="domain" description="Major facilitator superfamily (MFS) profile" evidence="8">
    <location>
        <begin position="28"/>
        <end position="523"/>
    </location>
</feature>
<reference evidence="9 10" key="1">
    <citation type="submission" date="2020-04" db="EMBL/GenBank/DDBJ databases">
        <title>Gordonia sp. nov. TBRC 11910.</title>
        <authorList>
            <person name="Suriyachadkun C."/>
        </authorList>
    </citation>
    <scope>NUCLEOTIDE SEQUENCE [LARGE SCALE GENOMIC DNA]</scope>
    <source>
        <strain evidence="9 10">TBRC 11910</strain>
    </source>
</reference>
<feature type="transmembrane region" description="Helical" evidence="7">
    <location>
        <begin position="117"/>
        <end position="140"/>
    </location>
</feature>
<feature type="transmembrane region" description="Helical" evidence="7">
    <location>
        <begin position="369"/>
        <end position="388"/>
    </location>
</feature>
<evidence type="ECO:0000256" key="7">
    <source>
        <dbReference type="SAM" id="Phobius"/>
    </source>
</evidence>
<evidence type="ECO:0000256" key="1">
    <source>
        <dbReference type="ARBA" id="ARBA00004651"/>
    </source>
</evidence>
<evidence type="ECO:0000256" key="3">
    <source>
        <dbReference type="ARBA" id="ARBA00022448"/>
    </source>
</evidence>
<feature type="transmembrane region" description="Helical" evidence="7">
    <location>
        <begin position="326"/>
        <end position="349"/>
    </location>
</feature>
<comment type="caution">
    <text evidence="9">The sequence shown here is derived from an EMBL/GenBank/DDBJ whole genome shotgun (WGS) entry which is preliminary data.</text>
</comment>
<dbReference type="Proteomes" id="UP000550729">
    <property type="component" value="Unassembled WGS sequence"/>
</dbReference>
<keyword evidence="4 7" id="KW-0812">Transmembrane</keyword>
<dbReference type="InterPro" id="IPR050820">
    <property type="entry name" value="MFS_Sugar_Transporter"/>
</dbReference>
<keyword evidence="6 7" id="KW-0472">Membrane</keyword>
<keyword evidence="5 7" id="KW-1133">Transmembrane helix</keyword>
<keyword evidence="10" id="KW-1185">Reference proteome</keyword>
<feature type="transmembrane region" description="Helical" evidence="7">
    <location>
        <begin position="94"/>
        <end position="111"/>
    </location>
</feature>
<evidence type="ECO:0000256" key="6">
    <source>
        <dbReference type="ARBA" id="ARBA00023136"/>
    </source>
</evidence>
<proteinExistence type="inferred from homology"/>
<evidence type="ECO:0000256" key="5">
    <source>
        <dbReference type="ARBA" id="ARBA00022989"/>
    </source>
</evidence>
<evidence type="ECO:0000313" key="9">
    <source>
        <dbReference type="EMBL" id="NMO01369.1"/>
    </source>
</evidence>
<dbReference type="InterPro" id="IPR020846">
    <property type="entry name" value="MFS_dom"/>
</dbReference>
<dbReference type="PRINTS" id="PR00171">
    <property type="entry name" value="SUGRTRNSPORT"/>
</dbReference>
<dbReference type="InterPro" id="IPR005829">
    <property type="entry name" value="Sugar_transporter_CS"/>
</dbReference>
<dbReference type="PANTHER" id="PTHR48023:SF4">
    <property type="entry name" value="D-XYLOSE-PROTON SYMPORTER-LIKE 2"/>
    <property type="match status" value="1"/>
</dbReference>
<feature type="transmembrane region" description="Helical" evidence="7">
    <location>
        <begin position="246"/>
        <end position="268"/>
    </location>
</feature>
<dbReference type="AlphaFoldDB" id="A0A848KT77"/>
<dbReference type="EMBL" id="JABBNB010000007">
    <property type="protein sequence ID" value="NMO01369.1"/>
    <property type="molecule type" value="Genomic_DNA"/>
</dbReference>
<evidence type="ECO:0000256" key="4">
    <source>
        <dbReference type="ARBA" id="ARBA00022692"/>
    </source>
</evidence>
<evidence type="ECO:0000256" key="2">
    <source>
        <dbReference type="ARBA" id="ARBA00010992"/>
    </source>
</evidence>
<dbReference type="InterPro" id="IPR003663">
    <property type="entry name" value="Sugar/inositol_transpt"/>
</dbReference>
<accession>A0A848KT77</accession>
<dbReference type="Gene3D" id="1.20.1250.20">
    <property type="entry name" value="MFS general substrate transporter like domains"/>
    <property type="match status" value="2"/>
</dbReference>
<sequence>MSEGGALPDEPSIFGDEDEGSGKGVIRIASVAALGGLLFGYDSAVINGAVDAIQVKFDVSAGVLGFAVASALLGAAAGAMTAGRIADRLGRLRVMQIAAILFLISALGTGFSPNLEILVLFRIIGGVAIGVASVIAPAYIAETSPARIRGRLGSLQQLAIVLGIFLSLLVDYLFVQLVPQSTIDAADAKVDGENMKAAMDLATSKGLTPPAMTSSPDAVRDFISQHGGTAVKYLPHAVMDVGPLEAWQWMFLAMAIPAILYGALALTIPESPRFLISQQRIPEARAVLERLLGEQNLEITINRIRSSLNTETKPSWKDLKRPAGGIYPVVWVGLLLSIFQQAVGINVIFYYSNILWQAVGFKESQSFQISVATSIVNVLVTIVAIALVDRIGRKPLLLIGSGGMFVTLGVMAACFGTATVVDGNPKLDGAAGPIALVAANLFVIFFGVSWGPVVWVLLGEMFPNRFRAAALSVAAAGQWAANWAITVSFPPLKDFSLGVAYGMYSLFALLSLLFVSRFVQETKGKSLEDMDAMAGIVDEPAPKAG</sequence>
<feature type="transmembrane region" description="Helical" evidence="7">
    <location>
        <begin position="433"/>
        <end position="458"/>
    </location>
</feature>
<dbReference type="PROSITE" id="PS50850">
    <property type="entry name" value="MFS"/>
    <property type="match status" value="1"/>
</dbReference>
<comment type="subcellular location">
    <subcellularLocation>
        <location evidence="1">Cell membrane</location>
        <topology evidence="1">Multi-pass membrane protein</topology>
    </subcellularLocation>
</comment>
<feature type="transmembrane region" description="Helical" evidence="7">
    <location>
        <begin position="152"/>
        <end position="175"/>
    </location>
</feature>
<protein>
    <submittedName>
        <fullName evidence="9">Sugar porter family MFS transporter</fullName>
    </submittedName>
</protein>